<evidence type="ECO:0000256" key="1">
    <source>
        <dbReference type="SAM" id="MobiDB-lite"/>
    </source>
</evidence>
<sequence length="246" mass="27627">MKRTLFATALALAVVSATLTSATLAHSAEYGQQYAQNYERNYGQGYMTQNAPQQVQRAQPQQAPQYAPLRAAPQANDPARKVSIQLESLRTFLTQAQAQAQNGTIDADAALSYIEKQIAPDIDFVTMARMSLGRLAQRMEPPQRAQALNALRRNFTTKLVEAMGDMRATRFTVGTTRPGSSRGELVVPVRLDRWRGEPLTINFRFYNAQGSWKVFDAEANGQSAILFYRGYFARQWRDGWPQNMIN</sequence>
<dbReference type="EMBL" id="MCGG01000014">
    <property type="protein sequence ID" value="OEJ68401.1"/>
    <property type="molecule type" value="Genomic_DNA"/>
</dbReference>
<feature type="chain" id="PRO_5009184182" description="ABC transporter substrate-binding protein" evidence="2">
    <location>
        <begin position="28"/>
        <end position="246"/>
    </location>
</feature>
<dbReference type="Proteomes" id="UP000095347">
    <property type="component" value="Unassembled WGS sequence"/>
</dbReference>
<dbReference type="AlphaFoldDB" id="A0A1E5Q9P6"/>
<dbReference type="OrthoDB" id="9798905at2"/>
<dbReference type="InterPro" id="IPR042245">
    <property type="entry name" value="Tgt2/MlaC_sf"/>
</dbReference>
<feature type="compositionally biased region" description="Low complexity" evidence="1">
    <location>
        <begin position="51"/>
        <end position="75"/>
    </location>
</feature>
<evidence type="ECO:0000313" key="3">
    <source>
        <dbReference type="EMBL" id="OEJ68401.1"/>
    </source>
</evidence>
<name>A0A1E5Q9P6_9PROT</name>
<evidence type="ECO:0008006" key="5">
    <source>
        <dbReference type="Google" id="ProtNLM"/>
    </source>
</evidence>
<reference evidence="4" key="1">
    <citation type="submission" date="2016-07" db="EMBL/GenBank/DDBJ databases">
        <authorList>
            <person name="Florea S."/>
            <person name="Webb J.S."/>
            <person name="Jaromczyk J."/>
            <person name="Schardl C.L."/>
        </authorList>
    </citation>
    <scope>NUCLEOTIDE SEQUENCE [LARGE SCALE GENOMIC DNA]</scope>
    <source>
        <strain evidence="4">MV-1</strain>
    </source>
</reference>
<gene>
    <name evidence="3" type="ORF">BEN30_06495</name>
</gene>
<keyword evidence="2" id="KW-0732">Signal</keyword>
<keyword evidence="4" id="KW-1185">Reference proteome</keyword>
<dbReference type="InterPro" id="IPR008869">
    <property type="entry name" value="MlaC/ttg2D"/>
</dbReference>
<evidence type="ECO:0000313" key="4">
    <source>
        <dbReference type="Proteomes" id="UP000095347"/>
    </source>
</evidence>
<organism evidence="3 4">
    <name type="scientific">Magnetovibrio blakemorei</name>
    <dbReference type="NCBI Taxonomy" id="28181"/>
    <lineage>
        <taxon>Bacteria</taxon>
        <taxon>Pseudomonadati</taxon>
        <taxon>Pseudomonadota</taxon>
        <taxon>Alphaproteobacteria</taxon>
        <taxon>Rhodospirillales</taxon>
        <taxon>Magnetovibrionaceae</taxon>
        <taxon>Magnetovibrio</taxon>
    </lineage>
</organism>
<comment type="caution">
    <text evidence="3">The sequence shown here is derived from an EMBL/GenBank/DDBJ whole genome shotgun (WGS) entry which is preliminary data.</text>
</comment>
<dbReference type="RefSeq" id="WP_069957242.1">
    <property type="nucleotide sequence ID" value="NZ_MCGG01000014.1"/>
</dbReference>
<dbReference type="STRING" id="28181.BEN30_06495"/>
<accession>A0A1E5Q9P6</accession>
<dbReference type="Pfam" id="PF05494">
    <property type="entry name" value="MlaC"/>
    <property type="match status" value="1"/>
</dbReference>
<protein>
    <recommendedName>
        <fullName evidence="5">ABC transporter substrate-binding protein</fullName>
    </recommendedName>
</protein>
<evidence type="ECO:0000256" key="2">
    <source>
        <dbReference type="SAM" id="SignalP"/>
    </source>
</evidence>
<proteinExistence type="predicted"/>
<feature type="signal peptide" evidence="2">
    <location>
        <begin position="1"/>
        <end position="27"/>
    </location>
</feature>
<feature type="region of interest" description="Disordered" evidence="1">
    <location>
        <begin position="51"/>
        <end position="78"/>
    </location>
</feature>
<dbReference type="Gene3D" id="3.10.450.710">
    <property type="entry name" value="Tgt2/MlaC"/>
    <property type="match status" value="1"/>
</dbReference>